<gene>
    <name evidence="2" type="ORF">M431DRAFT_430483</name>
</gene>
<accession>A0A2T4ACS3</accession>
<keyword evidence="3" id="KW-1185">Reference proteome</keyword>
<dbReference type="EMBL" id="KZ679680">
    <property type="protein sequence ID" value="PTB54846.1"/>
    <property type="molecule type" value="Genomic_DNA"/>
</dbReference>
<name>A0A2T4ACS3_TRIHA</name>
<evidence type="ECO:0008006" key="4">
    <source>
        <dbReference type="Google" id="ProtNLM"/>
    </source>
</evidence>
<feature type="transmembrane region" description="Helical" evidence="1">
    <location>
        <begin position="96"/>
        <end position="122"/>
    </location>
</feature>
<keyword evidence="1" id="KW-0472">Membrane</keyword>
<proteinExistence type="predicted"/>
<protein>
    <recommendedName>
        <fullName evidence="4">Transmembrane protein</fullName>
    </recommendedName>
</protein>
<dbReference type="Proteomes" id="UP000241690">
    <property type="component" value="Unassembled WGS sequence"/>
</dbReference>
<reference evidence="2 3" key="1">
    <citation type="submission" date="2016-07" db="EMBL/GenBank/DDBJ databases">
        <title>Multiple horizontal gene transfer events from other fungi enriched the ability of initially mycotrophic Trichoderma (Ascomycota) to feed on dead plant biomass.</title>
        <authorList>
            <consortium name="DOE Joint Genome Institute"/>
            <person name="Aerts A."/>
            <person name="Atanasova L."/>
            <person name="Chenthamara K."/>
            <person name="Zhang J."/>
            <person name="Grujic M."/>
            <person name="Henrissat B."/>
            <person name="Kuo A."/>
            <person name="Salamov A."/>
            <person name="Lipzen A."/>
            <person name="Labutti K."/>
            <person name="Barry K."/>
            <person name="Miao Y."/>
            <person name="Rahimi M.J."/>
            <person name="Shen Q."/>
            <person name="Grigoriev I.V."/>
            <person name="Kubicek C.P."/>
            <person name="Druzhinina I.S."/>
        </authorList>
    </citation>
    <scope>NUCLEOTIDE SEQUENCE [LARGE SCALE GENOMIC DNA]</scope>
    <source>
        <strain evidence="2 3">CBS 226.95</strain>
    </source>
</reference>
<evidence type="ECO:0000313" key="2">
    <source>
        <dbReference type="EMBL" id="PTB54846.1"/>
    </source>
</evidence>
<evidence type="ECO:0000313" key="3">
    <source>
        <dbReference type="Proteomes" id="UP000241690"/>
    </source>
</evidence>
<keyword evidence="1" id="KW-1133">Transmembrane helix</keyword>
<sequence length="125" mass="14477">MPVELVLLVPPNGLIRMSLCRSPPNKRCSLFRFSTTPLLRLSFLPCSSDNQHLEEREKKKKPSTDEQEPVFSHPFVSYLDCRQGRLCLSIRLRSSILLPLTLVSSLWFLFRSIFLFSFLVLFCLS</sequence>
<dbReference type="GeneID" id="36623658"/>
<organism evidence="2 3">
    <name type="scientific">Trichoderma harzianum CBS 226.95</name>
    <dbReference type="NCBI Taxonomy" id="983964"/>
    <lineage>
        <taxon>Eukaryota</taxon>
        <taxon>Fungi</taxon>
        <taxon>Dikarya</taxon>
        <taxon>Ascomycota</taxon>
        <taxon>Pezizomycotina</taxon>
        <taxon>Sordariomycetes</taxon>
        <taxon>Hypocreomycetidae</taxon>
        <taxon>Hypocreales</taxon>
        <taxon>Hypocreaceae</taxon>
        <taxon>Trichoderma</taxon>
    </lineage>
</organism>
<evidence type="ECO:0000256" key="1">
    <source>
        <dbReference type="SAM" id="Phobius"/>
    </source>
</evidence>
<dbReference type="RefSeq" id="XP_024774523.1">
    <property type="nucleotide sequence ID" value="XM_024915092.1"/>
</dbReference>
<dbReference type="AlphaFoldDB" id="A0A2T4ACS3"/>
<keyword evidence="1" id="KW-0812">Transmembrane</keyword>